<evidence type="ECO:0000313" key="1">
    <source>
        <dbReference type="EMBL" id="CAH1250105.1"/>
    </source>
</evidence>
<dbReference type="AlphaFoldDB" id="A0A8K0EIJ4"/>
<reference evidence="1" key="1">
    <citation type="submission" date="2022-01" db="EMBL/GenBank/DDBJ databases">
        <authorList>
            <person name="Braso-Vives M."/>
        </authorList>
    </citation>
    <scope>NUCLEOTIDE SEQUENCE</scope>
</reference>
<accession>A0A8K0EIJ4</accession>
<proteinExistence type="predicted"/>
<name>A0A8K0EIJ4_BRALA</name>
<protein>
    <submittedName>
        <fullName evidence="1">Hypp8769 protein</fullName>
    </submittedName>
</protein>
<organism evidence="1 2">
    <name type="scientific">Branchiostoma lanceolatum</name>
    <name type="common">Common lancelet</name>
    <name type="synonym">Amphioxus lanceolatum</name>
    <dbReference type="NCBI Taxonomy" id="7740"/>
    <lineage>
        <taxon>Eukaryota</taxon>
        <taxon>Metazoa</taxon>
        <taxon>Chordata</taxon>
        <taxon>Cephalochordata</taxon>
        <taxon>Leptocardii</taxon>
        <taxon>Amphioxiformes</taxon>
        <taxon>Branchiostomatidae</taxon>
        <taxon>Branchiostoma</taxon>
    </lineage>
</organism>
<evidence type="ECO:0000313" key="2">
    <source>
        <dbReference type="Proteomes" id="UP000838412"/>
    </source>
</evidence>
<gene>
    <name evidence="1" type="primary">Hypp8769</name>
    <name evidence="1" type="ORF">BLAG_LOCUS10967</name>
</gene>
<dbReference type="EMBL" id="OV696703">
    <property type="protein sequence ID" value="CAH1250105.1"/>
    <property type="molecule type" value="Genomic_DNA"/>
</dbReference>
<dbReference type="Proteomes" id="UP000838412">
    <property type="component" value="Chromosome 18"/>
</dbReference>
<sequence>MWDLRHSSAVTGESTCHQPHILPGYTRHSESVLSGTKDHKGLYDPLLASSRYYYACAVSKVKAPET</sequence>
<keyword evidence="2" id="KW-1185">Reference proteome</keyword>